<dbReference type="EnsemblMetazoa" id="XM_021055984.2">
    <property type="protein sequence ID" value="XP_020911643.1"/>
    <property type="gene ID" value="LOC110249413"/>
</dbReference>
<dbReference type="SMART" id="SM00338">
    <property type="entry name" value="BRLZ"/>
    <property type="match status" value="1"/>
</dbReference>
<feature type="domain" description="BZIP" evidence="2">
    <location>
        <begin position="437"/>
        <end position="500"/>
    </location>
</feature>
<dbReference type="PROSITE" id="PS50217">
    <property type="entry name" value="BZIP"/>
    <property type="match status" value="1"/>
</dbReference>
<dbReference type="RefSeq" id="XP_020911643.1">
    <property type="nucleotide sequence ID" value="XM_021055984.2"/>
</dbReference>
<name>A0A913XZC3_EXADI</name>
<keyword evidence="4" id="KW-1185">Reference proteome</keyword>
<organism evidence="3 4">
    <name type="scientific">Exaiptasia diaphana</name>
    <name type="common">Tropical sea anemone</name>
    <name type="synonym">Aiptasia pulchella</name>
    <dbReference type="NCBI Taxonomy" id="2652724"/>
    <lineage>
        <taxon>Eukaryota</taxon>
        <taxon>Metazoa</taxon>
        <taxon>Cnidaria</taxon>
        <taxon>Anthozoa</taxon>
        <taxon>Hexacorallia</taxon>
        <taxon>Actiniaria</taxon>
        <taxon>Aiptasiidae</taxon>
        <taxon>Exaiptasia</taxon>
    </lineage>
</organism>
<dbReference type="Proteomes" id="UP000887567">
    <property type="component" value="Unplaced"/>
</dbReference>
<proteinExistence type="predicted"/>
<evidence type="ECO:0000313" key="4">
    <source>
        <dbReference type="Proteomes" id="UP000887567"/>
    </source>
</evidence>
<dbReference type="InterPro" id="IPR004827">
    <property type="entry name" value="bZIP"/>
</dbReference>
<dbReference type="SUPFAM" id="SSF57959">
    <property type="entry name" value="Leucine zipper domain"/>
    <property type="match status" value="1"/>
</dbReference>
<evidence type="ECO:0000256" key="1">
    <source>
        <dbReference type="SAM" id="MobiDB-lite"/>
    </source>
</evidence>
<dbReference type="KEGG" id="epa:110249413"/>
<evidence type="ECO:0000259" key="2">
    <source>
        <dbReference type="PROSITE" id="PS50217"/>
    </source>
</evidence>
<dbReference type="GeneID" id="110249413"/>
<feature type="region of interest" description="Disordered" evidence="1">
    <location>
        <begin position="1"/>
        <end position="22"/>
    </location>
</feature>
<feature type="compositionally biased region" description="Basic residues" evidence="1">
    <location>
        <begin position="440"/>
        <end position="458"/>
    </location>
</feature>
<feature type="region of interest" description="Disordered" evidence="1">
    <location>
        <begin position="437"/>
        <end position="461"/>
    </location>
</feature>
<reference evidence="3" key="1">
    <citation type="submission" date="2022-11" db="UniProtKB">
        <authorList>
            <consortium name="EnsemblMetazoa"/>
        </authorList>
    </citation>
    <scope>IDENTIFICATION</scope>
</reference>
<dbReference type="AlphaFoldDB" id="A0A913XZC3"/>
<sequence>MSETPPGESPPDGTEPHRNNSEFILISENNIPYDLDHQEYEQWCNEEEVGERDQNGFPGDEFIPESLDSINSDFSLNEVLERYTDSINSDVASDEIDLGNPFDGISEDNVSPDFHFNDGTSEPIDSILSEENLYFNSTADISNTSINSQQTINPFFASTSPVLPGEEVIPEEEREDTWAIGHNPVSWDDLCNDEMSHIYASLPHSPEENHNTTMSNLNTGIEAEAIEVIADSNSFGDALPGSGDIPLEDLIRDLGLIPPQVTMPCKRECVPTTIGREPSVVTSMAITSQQSKKNNKSAIDLGIELPKPFQHCHQLDLSDTGLDRALPGASSQSTRLGLSDTDLDAALLPGASSQSTQLHLSDTGLQQTLLSGTLTSSLRLDLPSIGVANQVGMAAMDVAVATVVFPLHGHASNLITWNNAGVVNDQAMEFPSLPSLEEKKRKRRESMKAASKRHRVKKKEKEDALIDKVEQLLKENSELRDQRKRLSDEKEFYLRELKRRKEMHDSSKE</sequence>
<dbReference type="InterPro" id="IPR046347">
    <property type="entry name" value="bZIP_sf"/>
</dbReference>
<evidence type="ECO:0000313" key="3">
    <source>
        <dbReference type="EnsemblMetazoa" id="XP_020911643.1"/>
    </source>
</evidence>
<dbReference type="GO" id="GO:0003700">
    <property type="term" value="F:DNA-binding transcription factor activity"/>
    <property type="evidence" value="ECO:0007669"/>
    <property type="project" value="InterPro"/>
</dbReference>
<protein>
    <recommendedName>
        <fullName evidence="2">BZIP domain-containing protein</fullName>
    </recommendedName>
</protein>
<accession>A0A913XZC3</accession>
<dbReference type="CDD" id="cd14692">
    <property type="entry name" value="bZIP_ATF4"/>
    <property type="match status" value="1"/>
</dbReference>